<evidence type="ECO:0000313" key="2">
    <source>
        <dbReference type="EMBL" id="TPW29683.1"/>
    </source>
</evidence>
<feature type="region of interest" description="Disordered" evidence="1">
    <location>
        <begin position="131"/>
        <end position="151"/>
    </location>
</feature>
<sequence>MSQITRGFTANVLAAVRGQNRMEGDPGNADPEKDNPPAELEDDPNDANNSDDPSAEGEGEGNPEDEPDGDEGSQMSARTAERKRIQAILMHPKAEANAGLAAHLAFSTSHSFAEASAILNASAATSNGNRLAGRMAGKTPKLGAGGAPSAASEKQSLLAAVGSAMKARHGR</sequence>
<dbReference type="EMBL" id="VHLG01000008">
    <property type="protein sequence ID" value="TPW29683.1"/>
    <property type="molecule type" value="Genomic_DNA"/>
</dbReference>
<feature type="compositionally biased region" description="Acidic residues" evidence="1">
    <location>
        <begin position="53"/>
        <end position="71"/>
    </location>
</feature>
<dbReference type="OrthoDB" id="8030465at2"/>
<evidence type="ECO:0000313" key="3">
    <source>
        <dbReference type="Proteomes" id="UP000318801"/>
    </source>
</evidence>
<keyword evidence="3" id="KW-1185">Reference proteome</keyword>
<evidence type="ECO:0000256" key="1">
    <source>
        <dbReference type="SAM" id="MobiDB-lite"/>
    </source>
</evidence>
<feature type="region of interest" description="Disordered" evidence="1">
    <location>
        <begin position="15"/>
        <end position="86"/>
    </location>
</feature>
<proteinExistence type="predicted"/>
<reference evidence="2 3" key="1">
    <citation type="submission" date="2019-06" db="EMBL/GenBank/DDBJ databases">
        <authorList>
            <person name="Li M."/>
        </authorList>
    </citation>
    <scope>NUCLEOTIDE SEQUENCE [LARGE SCALE GENOMIC DNA]</scope>
    <source>
        <strain evidence="2 3">BGMRC2036</strain>
    </source>
</reference>
<accession>A0A506U5Q3</accession>
<dbReference type="RefSeq" id="WP_141149406.1">
    <property type="nucleotide sequence ID" value="NZ_VHLG01000008.1"/>
</dbReference>
<organism evidence="2 3">
    <name type="scientific">Martelella alba</name>
    <dbReference type="NCBI Taxonomy" id="2590451"/>
    <lineage>
        <taxon>Bacteria</taxon>
        <taxon>Pseudomonadati</taxon>
        <taxon>Pseudomonadota</taxon>
        <taxon>Alphaproteobacteria</taxon>
        <taxon>Hyphomicrobiales</taxon>
        <taxon>Aurantimonadaceae</taxon>
        <taxon>Martelella</taxon>
    </lineage>
</organism>
<protein>
    <submittedName>
        <fullName evidence="2">Uncharacterized protein</fullName>
    </submittedName>
</protein>
<name>A0A506U5Q3_9HYPH</name>
<gene>
    <name evidence="2" type="ORF">FJU08_12760</name>
</gene>
<feature type="compositionally biased region" description="Basic and acidic residues" evidence="1">
    <location>
        <begin position="20"/>
        <end position="36"/>
    </location>
</feature>
<comment type="caution">
    <text evidence="2">The sequence shown here is derived from an EMBL/GenBank/DDBJ whole genome shotgun (WGS) entry which is preliminary data.</text>
</comment>
<dbReference type="AlphaFoldDB" id="A0A506U5Q3"/>
<dbReference type="Proteomes" id="UP000318801">
    <property type="component" value="Unassembled WGS sequence"/>
</dbReference>